<sequence length="73" mass="8344">MGIFGSKRPNPSTAYIDAPLDHHRPWESYHNEPSEFCCSVRASSPYSARSDLRTKEMRSFHPGASKAPMKFRM</sequence>
<evidence type="ECO:0000313" key="2">
    <source>
        <dbReference type="EMBL" id="RRT36115.1"/>
    </source>
</evidence>
<organism evidence="2 3">
    <name type="scientific">Ensete ventricosum</name>
    <name type="common">Abyssinian banana</name>
    <name type="synonym">Musa ensete</name>
    <dbReference type="NCBI Taxonomy" id="4639"/>
    <lineage>
        <taxon>Eukaryota</taxon>
        <taxon>Viridiplantae</taxon>
        <taxon>Streptophyta</taxon>
        <taxon>Embryophyta</taxon>
        <taxon>Tracheophyta</taxon>
        <taxon>Spermatophyta</taxon>
        <taxon>Magnoliopsida</taxon>
        <taxon>Liliopsida</taxon>
        <taxon>Zingiberales</taxon>
        <taxon>Musaceae</taxon>
        <taxon>Ensete</taxon>
    </lineage>
</organism>
<reference evidence="2 3" key="1">
    <citation type="journal article" date="2014" name="Agronomy (Basel)">
        <title>A Draft Genome Sequence for Ensete ventricosum, the Drought-Tolerant Tree Against Hunger.</title>
        <authorList>
            <person name="Harrison J."/>
            <person name="Moore K.A."/>
            <person name="Paszkiewicz K."/>
            <person name="Jones T."/>
            <person name="Grant M."/>
            <person name="Ambacheew D."/>
            <person name="Muzemil S."/>
            <person name="Studholme D.J."/>
        </authorList>
    </citation>
    <scope>NUCLEOTIDE SEQUENCE [LARGE SCALE GENOMIC DNA]</scope>
</reference>
<gene>
    <name evidence="2" type="ORF">B296_00034671</name>
</gene>
<name>A0A426X9F9_ENSVE</name>
<evidence type="ECO:0000313" key="3">
    <source>
        <dbReference type="Proteomes" id="UP000287651"/>
    </source>
</evidence>
<evidence type="ECO:0000256" key="1">
    <source>
        <dbReference type="SAM" id="MobiDB-lite"/>
    </source>
</evidence>
<comment type="caution">
    <text evidence="2">The sequence shown here is derived from an EMBL/GenBank/DDBJ whole genome shotgun (WGS) entry which is preliminary data.</text>
</comment>
<dbReference type="EMBL" id="AMZH03024060">
    <property type="protein sequence ID" value="RRT36115.1"/>
    <property type="molecule type" value="Genomic_DNA"/>
</dbReference>
<dbReference type="Proteomes" id="UP000287651">
    <property type="component" value="Unassembled WGS sequence"/>
</dbReference>
<feature type="region of interest" description="Disordered" evidence="1">
    <location>
        <begin position="53"/>
        <end position="73"/>
    </location>
</feature>
<proteinExistence type="predicted"/>
<accession>A0A426X9F9</accession>
<protein>
    <submittedName>
        <fullName evidence="2">Uncharacterized protein</fullName>
    </submittedName>
</protein>
<dbReference type="AlphaFoldDB" id="A0A426X9F9"/>